<proteinExistence type="predicted"/>
<dbReference type="InterPro" id="IPR029058">
    <property type="entry name" value="AB_hydrolase_fold"/>
</dbReference>
<dbReference type="RefSeq" id="WP_231955833.1">
    <property type="nucleotide sequence ID" value="NZ_CBCSGM010000001.1"/>
</dbReference>
<dbReference type="Pfam" id="PF12715">
    <property type="entry name" value="Abhydrolase_7"/>
    <property type="match status" value="1"/>
</dbReference>
<sequence>MWAEHSFIEDLYEEAMKTHAKTYNADWKQRLKLQFQESLGQFSSVEPLQTKILEEIKKDGYTRYSIEITTLPNLRMQMYVLIPNDKVRQPYPAVLALHGHGYGNKDIVGINVDGTERDGEPGYHQDFAVELVKRGMVVVAPELIGFGGRRYTPSYTPGKVEDNSCYSIASQLLLLGKTIAGLRIFECRRVLDYLETREEVDSGKIGCMGISGGGLIAAFTSILDNRISAIVVSGYTNTFQGSIMARRHCLDNYIPRILEYAEMPELIALLVPRPLFIEAGNEDPLFPKKHVKIASEKIIDIYKSFGAGELVTTHYFEGGHEISGEKSYEWLLEQIS</sequence>
<dbReference type="AlphaFoldDB" id="A0A2X4WT76"/>
<dbReference type="Proteomes" id="UP000249134">
    <property type="component" value="Chromosome 1"/>
</dbReference>
<evidence type="ECO:0000313" key="1">
    <source>
        <dbReference type="EMBL" id="SQI60830.1"/>
    </source>
</evidence>
<dbReference type="InterPro" id="IPR025890">
    <property type="entry name" value="Abhydrolase_bac"/>
</dbReference>
<dbReference type="PANTHER" id="PTHR22946">
    <property type="entry name" value="DIENELACTONE HYDROLASE DOMAIN-CONTAINING PROTEIN-RELATED"/>
    <property type="match status" value="1"/>
</dbReference>
<dbReference type="SUPFAM" id="SSF53474">
    <property type="entry name" value="alpha/beta-Hydrolases"/>
    <property type="match status" value="1"/>
</dbReference>
<dbReference type="EMBL" id="LS483476">
    <property type="protein sequence ID" value="SQI60830.1"/>
    <property type="molecule type" value="Genomic_DNA"/>
</dbReference>
<protein>
    <submittedName>
        <fullName evidence="1">Endopeptidase YtaP</fullName>
    </submittedName>
</protein>
<reference evidence="1 2" key="1">
    <citation type="submission" date="2018-06" db="EMBL/GenBank/DDBJ databases">
        <authorList>
            <consortium name="Pathogen Informatics"/>
            <person name="Doyle S."/>
        </authorList>
    </citation>
    <scope>NUCLEOTIDE SEQUENCE [LARGE SCALE GENOMIC DNA]</scope>
    <source>
        <strain evidence="1 2">NCTC4824</strain>
    </source>
</reference>
<accession>A0A2X4WT76</accession>
<gene>
    <name evidence="1" type="primary">ytaP</name>
    <name evidence="1" type="ORF">NCTC4824_02940</name>
</gene>
<name>A0A2X4WT76_LEDLE</name>
<dbReference type="Gene3D" id="3.40.50.1820">
    <property type="entry name" value="alpha/beta hydrolase"/>
    <property type="match status" value="1"/>
</dbReference>
<dbReference type="STRING" id="1348624.GCA_001591545_01988"/>
<evidence type="ECO:0000313" key="2">
    <source>
        <dbReference type="Proteomes" id="UP000249134"/>
    </source>
</evidence>
<dbReference type="PANTHER" id="PTHR22946:SF8">
    <property type="entry name" value="ACETYL XYLAN ESTERASE DOMAIN-CONTAINING PROTEIN"/>
    <property type="match status" value="1"/>
</dbReference>
<dbReference type="InterPro" id="IPR050261">
    <property type="entry name" value="FrsA_esterase"/>
</dbReference>
<organism evidence="1 2">
    <name type="scientific">Lederbergia lenta</name>
    <name type="common">Bacillus lentus</name>
    <dbReference type="NCBI Taxonomy" id="1467"/>
    <lineage>
        <taxon>Bacteria</taxon>
        <taxon>Bacillati</taxon>
        <taxon>Bacillota</taxon>
        <taxon>Bacilli</taxon>
        <taxon>Bacillales</taxon>
        <taxon>Bacillaceae</taxon>
        <taxon>Lederbergia</taxon>
    </lineage>
</organism>
<keyword evidence="2" id="KW-1185">Reference proteome</keyword>
<dbReference type="KEGG" id="blen:NCTC4824_02940"/>